<dbReference type="EMBL" id="LUUJ01000119">
    <property type="protein sequence ID" value="OAI11601.1"/>
    <property type="molecule type" value="Genomic_DNA"/>
</dbReference>
<evidence type="ECO:0000313" key="2">
    <source>
        <dbReference type="Proteomes" id="UP000077857"/>
    </source>
</evidence>
<proteinExistence type="predicted"/>
<gene>
    <name evidence="1" type="ORF">A1507_20030</name>
</gene>
<accession>A0A177N168</accession>
<name>A0A177N168_9GAMM</name>
<organism evidence="1 2">
    <name type="scientific">Methylomonas koyamae</name>
    <dbReference type="NCBI Taxonomy" id="702114"/>
    <lineage>
        <taxon>Bacteria</taxon>
        <taxon>Pseudomonadati</taxon>
        <taxon>Pseudomonadota</taxon>
        <taxon>Gammaproteobacteria</taxon>
        <taxon>Methylococcales</taxon>
        <taxon>Methylococcaceae</taxon>
        <taxon>Methylomonas</taxon>
    </lineage>
</organism>
<sequence length="268" mass="30773">MWTKIRYAGIKAEIASTEISDISFIFDHYENFFDGKWNIKIEWDKKEKKHKLVEAGSLIEDFLSRTGVFEKRQTVGNLVKLNKTIGLARAYGKFVKSHDPIQFVTLGADENDIWKIHEHLQGIGYTSDLTALHFMMDIGFQVIKPDIVISRLFLHLGWLHDIVYNLPDDITDDDLVGKGKYKSKFQYTSPKLYKPIIDLTRQILKNNNSDDLKHDIGWSTNNPIREFDIFMVKYGQEPEKKWGLTKNLSRGLGADLAKTSKCPSSTGS</sequence>
<dbReference type="AlphaFoldDB" id="A0A177N168"/>
<dbReference type="Proteomes" id="UP000077857">
    <property type="component" value="Unassembled WGS sequence"/>
</dbReference>
<reference evidence="1 2" key="1">
    <citation type="submission" date="2016-03" db="EMBL/GenBank/DDBJ databases">
        <authorList>
            <person name="Ploux O."/>
        </authorList>
    </citation>
    <scope>NUCLEOTIDE SEQUENCE [LARGE SCALE GENOMIC DNA]</scope>
    <source>
        <strain evidence="1 2">R-45378</strain>
    </source>
</reference>
<protein>
    <submittedName>
        <fullName evidence="1">Uncharacterized protein</fullName>
    </submittedName>
</protein>
<comment type="caution">
    <text evidence="1">The sequence shown here is derived from an EMBL/GenBank/DDBJ whole genome shotgun (WGS) entry which is preliminary data.</text>
</comment>
<evidence type="ECO:0000313" key="1">
    <source>
        <dbReference type="EMBL" id="OAI11601.1"/>
    </source>
</evidence>